<dbReference type="GO" id="GO:0030198">
    <property type="term" value="P:extracellular matrix organization"/>
    <property type="evidence" value="ECO:0007669"/>
    <property type="project" value="TreeGrafter"/>
</dbReference>
<dbReference type="Pfam" id="PF01391">
    <property type="entry name" value="Collagen"/>
    <property type="match status" value="1"/>
</dbReference>
<evidence type="ECO:0000256" key="1">
    <source>
        <dbReference type="SAM" id="MobiDB-lite"/>
    </source>
</evidence>
<organism evidence="2 3">
    <name type="scientific">Spirosoma montaniterrae</name>
    <dbReference type="NCBI Taxonomy" id="1178516"/>
    <lineage>
        <taxon>Bacteria</taxon>
        <taxon>Pseudomonadati</taxon>
        <taxon>Bacteroidota</taxon>
        <taxon>Cytophagia</taxon>
        <taxon>Cytophagales</taxon>
        <taxon>Cytophagaceae</taxon>
        <taxon>Spirosoma</taxon>
    </lineage>
</organism>
<protein>
    <recommendedName>
        <fullName evidence="4">Collagen-like protein</fullName>
    </recommendedName>
</protein>
<dbReference type="PANTHER" id="PTHR24023:SF1095">
    <property type="entry name" value="EGF-LIKE DOMAIN-CONTAINING PROTEIN"/>
    <property type="match status" value="1"/>
</dbReference>
<dbReference type="GO" id="GO:0030020">
    <property type="term" value="F:extracellular matrix structural constituent conferring tensile strength"/>
    <property type="evidence" value="ECO:0007669"/>
    <property type="project" value="TreeGrafter"/>
</dbReference>
<sequence length="272" mass="29614">MAMKKWLLLTRLSAFVLTVFILTYACKGPEGPQGPIGPQGTQGTIGVTGPQGVSGATGATGPQGVSGATGATGPQGPQGPQGPIGNANVAYTAWRVVDNSGNYSRTSDNMMVYMGNEGKTASTLLTKEVMDKSLVYIYFKFGQLLYDQSVGTNQLRERIQQGNATGMTKIPGHTTSEFNDYIYYNVSHDYLGENYLRFNVNLFTQTWDQAQAKWVPNSEMVGKNAQYFRDMVKELPQYRIVIVNGSTLTGGRRAAVDFKDYAAVKQAFNIPD</sequence>
<dbReference type="PROSITE" id="PS51257">
    <property type="entry name" value="PROKAR_LIPOPROTEIN"/>
    <property type="match status" value="1"/>
</dbReference>
<dbReference type="Gene3D" id="1.20.5.320">
    <property type="entry name" value="6-Phosphogluconate Dehydrogenase, domain 3"/>
    <property type="match status" value="1"/>
</dbReference>
<feature type="compositionally biased region" description="Low complexity" evidence="1">
    <location>
        <begin position="38"/>
        <end position="53"/>
    </location>
</feature>
<dbReference type="GO" id="GO:0005615">
    <property type="term" value="C:extracellular space"/>
    <property type="evidence" value="ECO:0007669"/>
    <property type="project" value="TreeGrafter"/>
</dbReference>
<gene>
    <name evidence="2" type="ORF">AWR27_21545</name>
</gene>
<feature type="region of interest" description="Disordered" evidence="1">
    <location>
        <begin position="38"/>
        <end position="84"/>
    </location>
</feature>
<dbReference type="InterPro" id="IPR008160">
    <property type="entry name" value="Collagen"/>
</dbReference>
<dbReference type="KEGG" id="smon:AWR27_21545"/>
<dbReference type="PANTHER" id="PTHR24023">
    <property type="entry name" value="COLLAGEN ALPHA"/>
    <property type="match status" value="1"/>
</dbReference>
<dbReference type="EMBL" id="CP014263">
    <property type="protein sequence ID" value="AQG81663.1"/>
    <property type="molecule type" value="Genomic_DNA"/>
</dbReference>
<dbReference type="InterPro" id="IPR050149">
    <property type="entry name" value="Collagen_superfamily"/>
</dbReference>
<accession>A0A1P9X242</accession>
<keyword evidence="3" id="KW-1185">Reference proteome</keyword>
<dbReference type="Proteomes" id="UP000187941">
    <property type="component" value="Chromosome"/>
</dbReference>
<dbReference type="AlphaFoldDB" id="A0A1P9X242"/>
<dbReference type="STRING" id="1178516.AWR27_21545"/>
<evidence type="ECO:0000313" key="3">
    <source>
        <dbReference type="Proteomes" id="UP000187941"/>
    </source>
</evidence>
<evidence type="ECO:0000313" key="2">
    <source>
        <dbReference type="EMBL" id="AQG81663.1"/>
    </source>
</evidence>
<proteinExistence type="predicted"/>
<reference evidence="2 3" key="1">
    <citation type="submission" date="2016-01" db="EMBL/GenBank/DDBJ databases">
        <authorList>
            <person name="Oliw E.H."/>
        </authorList>
    </citation>
    <scope>NUCLEOTIDE SEQUENCE [LARGE SCALE GENOMIC DNA]</scope>
    <source>
        <strain evidence="2 3">DY10</strain>
    </source>
</reference>
<evidence type="ECO:0008006" key="4">
    <source>
        <dbReference type="Google" id="ProtNLM"/>
    </source>
</evidence>
<name>A0A1P9X242_9BACT</name>
<dbReference type="GO" id="GO:0031012">
    <property type="term" value="C:extracellular matrix"/>
    <property type="evidence" value="ECO:0007669"/>
    <property type="project" value="TreeGrafter"/>
</dbReference>